<dbReference type="EMBL" id="QKKF02013687">
    <property type="protein sequence ID" value="RZF42949.1"/>
    <property type="molecule type" value="Genomic_DNA"/>
</dbReference>
<dbReference type="SMR" id="A0A482XB84"/>
<feature type="region of interest" description="Disordered" evidence="4">
    <location>
        <begin position="68"/>
        <end position="87"/>
    </location>
</feature>
<feature type="region of interest" description="Disordered" evidence="4">
    <location>
        <begin position="152"/>
        <end position="296"/>
    </location>
</feature>
<feature type="compositionally biased region" description="Basic residues" evidence="4">
    <location>
        <begin position="195"/>
        <end position="216"/>
    </location>
</feature>
<proteinExistence type="predicted"/>
<feature type="compositionally biased region" description="Polar residues" evidence="4">
    <location>
        <begin position="113"/>
        <end position="123"/>
    </location>
</feature>
<reference evidence="6 7" key="1">
    <citation type="journal article" date="2017" name="Gigascience">
        <title>Genome sequence of the small brown planthopper, Laodelphax striatellus.</title>
        <authorList>
            <person name="Zhu J."/>
            <person name="Jiang F."/>
            <person name="Wang X."/>
            <person name="Yang P."/>
            <person name="Bao Y."/>
            <person name="Zhao W."/>
            <person name="Wang W."/>
            <person name="Lu H."/>
            <person name="Wang Q."/>
            <person name="Cui N."/>
            <person name="Li J."/>
            <person name="Chen X."/>
            <person name="Luo L."/>
            <person name="Yu J."/>
            <person name="Kang L."/>
            <person name="Cui F."/>
        </authorList>
    </citation>
    <scope>NUCLEOTIDE SEQUENCE [LARGE SCALE GENOMIC DNA]</scope>
    <source>
        <strain evidence="6">Lst14</strain>
    </source>
</reference>
<keyword evidence="2" id="KW-0378">Hydrolase</keyword>
<dbReference type="Pfam" id="PF18100">
    <property type="entry name" value="PDE4_UCR"/>
    <property type="match status" value="1"/>
</dbReference>
<dbReference type="InParanoid" id="A0A482XB84"/>
<organism evidence="6 7">
    <name type="scientific">Laodelphax striatellus</name>
    <name type="common">Small brown planthopper</name>
    <name type="synonym">Delphax striatella</name>
    <dbReference type="NCBI Taxonomy" id="195883"/>
    <lineage>
        <taxon>Eukaryota</taxon>
        <taxon>Metazoa</taxon>
        <taxon>Ecdysozoa</taxon>
        <taxon>Arthropoda</taxon>
        <taxon>Hexapoda</taxon>
        <taxon>Insecta</taxon>
        <taxon>Pterygota</taxon>
        <taxon>Neoptera</taxon>
        <taxon>Paraneoptera</taxon>
        <taxon>Hemiptera</taxon>
        <taxon>Auchenorrhyncha</taxon>
        <taxon>Fulgoroidea</taxon>
        <taxon>Delphacidae</taxon>
        <taxon>Criomorphinae</taxon>
        <taxon>Laodelphax</taxon>
    </lineage>
</organism>
<evidence type="ECO:0000313" key="6">
    <source>
        <dbReference type="EMBL" id="RZF42949.1"/>
    </source>
</evidence>
<dbReference type="GO" id="GO:0004115">
    <property type="term" value="F:3',5'-cyclic-AMP phosphodiesterase activity"/>
    <property type="evidence" value="ECO:0007669"/>
    <property type="project" value="UniProtKB-EC"/>
</dbReference>
<name>A0A482XB84_LAOST</name>
<dbReference type="Proteomes" id="UP000291343">
    <property type="component" value="Unassembled WGS sequence"/>
</dbReference>
<dbReference type="AlphaFoldDB" id="A0A482XB84"/>
<dbReference type="OrthoDB" id="6111453at2759"/>
<evidence type="ECO:0000313" key="7">
    <source>
        <dbReference type="Proteomes" id="UP000291343"/>
    </source>
</evidence>
<evidence type="ECO:0000256" key="2">
    <source>
        <dbReference type="ARBA" id="ARBA00022801"/>
    </source>
</evidence>
<feature type="domain" description="Phosphodiesterase 4 upstream conserved regions (UCR)" evidence="5">
    <location>
        <begin position="132"/>
        <end position="166"/>
    </location>
</feature>
<protein>
    <recommendedName>
        <fullName evidence="1">3',5'-cyclic-AMP phosphodiesterase</fullName>
        <ecNumber evidence="1">3.1.4.53</ecNumber>
    </recommendedName>
</protein>
<feature type="region of interest" description="Disordered" evidence="4">
    <location>
        <begin position="103"/>
        <end position="125"/>
    </location>
</feature>
<keyword evidence="7" id="KW-1185">Reference proteome</keyword>
<sequence length="296" mass="33889">MSTKPNMAGGKIKSRFIRRDSGAMSIVIRRRTSSTSTSNSSTCTPVSAGAEVSYFWSNYPDIFDVENGASPGRSPLDGGGGASPSAGLVLQNLPQRRESFLYRSDSDFEMSPKSMSRNSSIASESHGEDLIVTPFAQILASLRSVRNNFLSLTNVPTPKSRRSSGAAGSGTPQPRNLTPGGKEEEEEEEAEEKMKMKKKEEKKKKKKMKMKKKENKKKKEEEEKEKEKKKKKKREIHWNPPKEEEEEEKKKKEKTKETIEKKEEKKKMKKEEKKKKKKEKKEKRRKKKEKEEENKK</sequence>
<dbReference type="PANTHER" id="PTHR40141">
    <property type="entry name" value="3',5'-CYCLIC-AMP PHOSPHODIESTERASE-RELATED"/>
    <property type="match status" value="1"/>
</dbReference>
<accession>A0A482XB84</accession>
<keyword evidence="3" id="KW-0114">cAMP</keyword>
<dbReference type="InterPro" id="IPR040844">
    <property type="entry name" value="PDE4_UCR"/>
</dbReference>
<dbReference type="PANTHER" id="PTHR40141:SF2">
    <property type="entry name" value="3',5'-CYCLIC-AMP PHOSPHODIESTERASE"/>
    <property type="match status" value="1"/>
</dbReference>
<gene>
    <name evidence="6" type="ORF">LSTR_LSTR004251</name>
</gene>
<evidence type="ECO:0000256" key="4">
    <source>
        <dbReference type="SAM" id="MobiDB-lite"/>
    </source>
</evidence>
<feature type="compositionally biased region" description="Basic residues" evidence="4">
    <location>
        <begin position="272"/>
        <end position="288"/>
    </location>
</feature>
<feature type="compositionally biased region" description="Basic and acidic residues" evidence="4">
    <location>
        <begin position="236"/>
        <end position="271"/>
    </location>
</feature>
<dbReference type="EC" id="3.1.4.53" evidence="1"/>
<dbReference type="STRING" id="195883.A0A482XB84"/>
<comment type="caution">
    <text evidence="6">The sequence shown here is derived from an EMBL/GenBank/DDBJ whole genome shotgun (WGS) entry which is preliminary data.</text>
</comment>
<evidence type="ECO:0000256" key="3">
    <source>
        <dbReference type="ARBA" id="ARBA00023149"/>
    </source>
</evidence>
<evidence type="ECO:0000256" key="1">
    <source>
        <dbReference type="ARBA" id="ARBA00012276"/>
    </source>
</evidence>
<evidence type="ECO:0000259" key="5">
    <source>
        <dbReference type="Pfam" id="PF18100"/>
    </source>
</evidence>